<sequence>MKNVRCTAYALSALLLSAQVLPCPAAALAGTDEPQNTVHIQQSQWNGKKVAFLGDSITDKKHVGTTKNYWQYLAEMLHIEPLVYGINGNQWNGILKQAQKLKAEAGDDTDAILIFCGTNDYNAGIPLGEWYTYTYEETTVRGGGKEVRKKREADLNPHTFRGRINEALTYLKHNFPDKQIILLTPIHRAQARFSDTNVQPEEAFPNKLGLYVDEYVKVIKEAANVWAVPVIDLNSICGLYPMFDEHAPYFHDADTDRLHPNANGHYRMAKALAYQLLAYPADFE</sequence>
<dbReference type="OrthoDB" id="9777593at2"/>
<organism evidence="3 4">
    <name type="scientific">Phocaeicola salanitronis (strain DSM 18170 / JCM 13657 / CCUG 60908 / BL78)</name>
    <name type="common">Bacteroides salanitronis</name>
    <dbReference type="NCBI Taxonomy" id="667015"/>
    <lineage>
        <taxon>Bacteria</taxon>
        <taxon>Pseudomonadati</taxon>
        <taxon>Bacteroidota</taxon>
        <taxon>Bacteroidia</taxon>
        <taxon>Bacteroidales</taxon>
        <taxon>Bacteroidaceae</taxon>
        <taxon>Phocaeicola</taxon>
    </lineage>
</organism>
<feature type="signal peptide" evidence="1">
    <location>
        <begin position="1"/>
        <end position="29"/>
    </location>
</feature>
<dbReference type="AlphaFoldDB" id="F0R7Z2"/>
<dbReference type="eggNOG" id="COG2755">
    <property type="taxonomic scope" value="Bacteria"/>
</dbReference>
<proteinExistence type="predicted"/>
<gene>
    <name evidence="3" type="ordered locus">Bacsa_1362</name>
</gene>
<dbReference type="InterPro" id="IPR036514">
    <property type="entry name" value="SGNH_hydro_sf"/>
</dbReference>
<feature type="domain" description="SGNH hydrolase-type esterase" evidence="2">
    <location>
        <begin position="52"/>
        <end position="265"/>
    </location>
</feature>
<dbReference type="Gene3D" id="3.40.50.1110">
    <property type="entry name" value="SGNH hydrolase"/>
    <property type="match status" value="1"/>
</dbReference>
<dbReference type="GO" id="GO:0004622">
    <property type="term" value="F:phosphatidylcholine lysophospholipase activity"/>
    <property type="evidence" value="ECO:0007669"/>
    <property type="project" value="TreeGrafter"/>
</dbReference>
<dbReference type="EMBL" id="CP002530">
    <property type="protein sequence ID" value="ADY35934.1"/>
    <property type="molecule type" value="Genomic_DNA"/>
</dbReference>
<evidence type="ECO:0000313" key="3">
    <source>
        <dbReference type="EMBL" id="ADY35934.1"/>
    </source>
</evidence>
<dbReference type="STRING" id="667015.Bacsa_1362"/>
<dbReference type="HOGENOM" id="CLU_1053166_0_0_10"/>
<dbReference type="Pfam" id="PF13472">
    <property type="entry name" value="Lipase_GDSL_2"/>
    <property type="match status" value="1"/>
</dbReference>
<dbReference type="SUPFAM" id="SSF52266">
    <property type="entry name" value="SGNH hydrolase"/>
    <property type="match status" value="1"/>
</dbReference>
<dbReference type="InterPro" id="IPR051532">
    <property type="entry name" value="Ester_Hydrolysis_Enzymes"/>
</dbReference>
<dbReference type="Proteomes" id="UP000007486">
    <property type="component" value="Chromosome"/>
</dbReference>
<name>F0R7Z2_PHOSB</name>
<dbReference type="PANTHER" id="PTHR30383:SF5">
    <property type="entry name" value="SGNH HYDROLASE-TYPE ESTERASE DOMAIN-CONTAINING PROTEIN"/>
    <property type="match status" value="1"/>
</dbReference>
<feature type="chain" id="PRO_5003255687" evidence="1">
    <location>
        <begin position="30"/>
        <end position="284"/>
    </location>
</feature>
<keyword evidence="4" id="KW-1185">Reference proteome</keyword>
<dbReference type="PANTHER" id="PTHR30383">
    <property type="entry name" value="THIOESTERASE 1/PROTEASE 1/LYSOPHOSPHOLIPASE L1"/>
    <property type="match status" value="1"/>
</dbReference>
<dbReference type="KEGG" id="bsa:Bacsa_1362"/>
<dbReference type="CDD" id="cd00229">
    <property type="entry name" value="SGNH_hydrolase"/>
    <property type="match status" value="1"/>
</dbReference>
<dbReference type="InterPro" id="IPR013830">
    <property type="entry name" value="SGNH_hydro"/>
</dbReference>
<keyword evidence="1" id="KW-0732">Signal</keyword>
<protein>
    <submittedName>
        <fullName evidence="3">Lipolytic protein G-D-S-L family</fullName>
    </submittedName>
</protein>
<dbReference type="RefSeq" id="WP_013617366.1">
    <property type="nucleotide sequence ID" value="NC_015164.1"/>
</dbReference>
<evidence type="ECO:0000313" key="4">
    <source>
        <dbReference type="Proteomes" id="UP000007486"/>
    </source>
</evidence>
<accession>F0R7Z2</accession>
<reference evidence="3 4" key="1">
    <citation type="journal article" date="2011" name="Stand. Genomic Sci.">
        <title>Complete genome sequence of Bacteroides salanitronis type strain (BL78).</title>
        <authorList>
            <person name="Gronow S."/>
            <person name="Held B."/>
            <person name="Lucas S."/>
            <person name="Lapidus A."/>
            <person name="Del Rio T.G."/>
            <person name="Nolan M."/>
            <person name="Tice H."/>
            <person name="Deshpande S."/>
            <person name="Cheng J.F."/>
            <person name="Pitluck S."/>
            <person name="Liolios K."/>
            <person name="Pagani I."/>
            <person name="Ivanova N."/>
            <person name="Mavromatis K."/>
            <person name="Pati A."/>
            <person name="Tapia R."/>
            <person name="Han C."/>
            <person name="Goodwin L."/>
            <person name="Chen A."/>
            <person name="Palaniappan K."/>
            <person name="Land M."/>
            <person name="Hauser L."/>
            <person name="Chang Y.J."/>
            <person name="Jeffries C.D."/>
            <person name="Brambilla E.M."/>
            <person name="Rohde M."/>
            <person name="Goker M."/>
            <person name="Detter J.C."/>
            <person name="Woyke T."/>
            <person name="Bristow J."/>
            <person name="Markowitz V."/>
            <person name="Hugenholtz P."/>
            <person name="Kyrpides N.C."/>
            <person name="Klenk H.P."/>
            <person name="Eisen J.A."/>
        </authorList>
    </citation>
    <scope>NUCLEOTIDE SEQUENCE [LARGE SCALE GENOMIC DNA]</scope>
    <source>
        <strain evidence="3 4">DSM 18170</strain>
    </source>
</reference>
<evidence type="ECO:0000256" key="1">
    <source>
        <dbReference type="SAM" id="SignalP"/>
    </source>
</evidence>
<evidence type="ECO:0000259" key="2">
    <source>
        <dbReference type="Pfam" id="PF13472"/>
    </source>
</evidence>